<dbReference type="InterPro" id="IPR002156">
    <property type="entry name" value="RNaseH_domain"/>
</dbReference>
<dbReference type="PANTHER" id="PTHR48475:SF2">
    <property type="entry name" value="RIBONUCLEASE H"/>
    <property type="match status" value="1"/>
</dbReference>
<protein>
    <recommendedName>
        <fullName evidence="1">RNase H type-1 domain-containing protein</fullName>
    </recommendedName>
</protein>
<dbReference type="InterPro" id="IPR012337">
    <property type="entry name" value="RNaseH-like_sf"/>
</dbReference>
<name>A0AAW2TL00_9LAMI</name>
<comment type="caution">
    <text evidence="2">The sequence shown here is derived from an EMBL/GenBank/DDBJ whole genome shotgun (WGS) entry which is preliminary data.</text>
</comment>
<sequence>MALALVITARKLCTYFLSYPVGVRTNTLLKQVLGKLKASGRLVKRTIVLSEYDISYLPRMTIKAQALADFIFEITGMPQEEASEERPWLLHVDGSSITQGNGAGIAITTLQGDDMEFAIKFNFKASNNEAGYEALVLGMRIAQDAGALHLLAYSDSQLIVKQVCGEYEIKEESMVQYLQQIKELKMKFKSFQLQ</sequence>
<dbReference type="GO" id="GO:0003676">
    <property type="term" value="F:nucleic acid binding"/>
    <property type="evidence" value="ECO:0007669"/>
    <property type="project" value="InterPro"/>
</dbReference>
<reference evidence="2" key="1">
    <citation type="submission" date="2020-06" db="EMBL/GenBank/DDBJ databases">
        <authorList>
            <person name="Li T."/>
            <person name="Hu X."/>
            <person name="Zhang T."/>
            <person name="Song X."/>
            <person name="Zhang H."/>
            <person name="Dai N."/>
            <person name="Sheng W."/>
            <person name="Hou X."/>
            <person name="Wei L."/>
        </authorList>
    </citation>
    <scope>NUCLEOTIDE SEQUENCE</scope>
    <source>
        <strain evidence="2">KEN1</strain>
        <tissue evidence="2">Leaf</tissue>
    </source>
</reference>
<evidence type="ECO:0000313" key="2">
    <source>
        <dbReference type="EMBL" id="KAL0405188.1"/>
    </source>
</evidence>
<dbReference type="CDD" id="cd09279">
    <property type="entry name" value="RNase_HI_like"/>
    <property type="match status" value="1"/>
</dbReference>
<dbReference type="GO" id="GO:0004523">
    <property type="term" value="F:RNA-DNA hybrid ribonuclease activity"/>
    <property type="evidence" value="ECO:0007669"/>
    <property type="project" value="InterPro"/>
</dbReference>
<dbReference type="Pfam" id="PF13456">
    <property type="entry name" value="RVT_3"/>
    <property type="match status" value="1"/>
</dbReference>
<feature type="domain" description="RNase H type-1" evidence="1">
    <location>
        <begin position="98"/>
        <end position="193"/>
    </location>
</feature>
<evidence type="ECO:0000259" key="1">
    <source>
        <dbReference type="Pfam" id="PF13456"/>
    </source>
</evidence>
<dbReference type="Gene3D" id="3.30.420.10">
    <property type="entry name" value="Ribonuclease H-like superfamily/Ribonuclease H"/>
    <property type="match status" value="1"/>
</dbReference>
<dbReference type="PANTHER" id="PTHR48475">
    <property type="entry name" value="RIBONUCLEASE H"/>
    <property type="match status" value="1"/>
</dbReference>
<proteinExistence type="predicted"/>
<dbReference type="SUPFAM" id="SSF53098">
    <property type="entry name" value="Ribonuclease H-like"/>
    <property type="match status" value="1"/>
</dbReference>
<dbReference type="AlphaFoldDB" id="A0AAW2TL00"/>
<organism evidence="2">
    <name type="scientific">Sesamum latifolium</name>
    <dbReference type="NCBI Taxonomy" id="2727402"/>
    <lineage>
        <taxon>Eukaryota</taxon>
        <taxon>Viridiplantae</taxon>
        <taxon>Streptophyta</taxon>
        <taxon>Embryophyta</taxon>
        <taxon>Tracheophyta</taxon>
        <taxon>Spermatophyta</taxon>
        <taxon>Magnoliopsida</taxon>
        <taxon>eudicotyledons</taxon>
        <taxon>Gunneridae</taxon>
        <taxon>Pentapetalae</taxon>
        <taxon>asterids</taxon>
        <taxon>lamiids</taxon>
        <taxon>Lamiales</taxon>
        <taxon>Pedaliaceae</taxon>
        <taxon>Sesamum</taxon>
    </lineage>
</organism>
<reference evidence="2" key="2">
    <citation type="journal article" date="2024" name="Plant">
        <title>Genomic evolution and insights into agronomic trait innovations of Sesamum species.</title>
        <authorList>
            <person name="Miao H."/>
            <person name="Wang L."/>
            <person name="Qu L."/>
            <person name="Liu H."/>
            <person name="Sun Y."/>
            <person name="Le M."/>
            <person name="Wang Q."/>
            <person name="Wei S."/>
            <person name="Zheng Y."/>
            <person name="Lin W."/>
            <person name="Duan Y."/>
            <person name="Cao H."/>
            <person name="Xiong S."/>
            <person name="Wang X."/>
            <person name="Wei L."/>
            <person name="Li C."/>
            <person name="Ma Q."/>
            <person name="Ju M."/>
            <person name="Zhao R."/>
            <person name="Li G."/>
            <person name="Mu C."/>
            <person name="Tian Q."/>
            <person name="Mei H."/>
            <person name="Zhang T."/>
            <person name="Gao T."/>
            <person name="Zhang H."/>
        </authorList>
    </citation>
    <scope>NUCLEOTIDE SEQUENCE</scope>
    <source>
        <strain evidence="2">KEN1</strain>
    </source>
</reference>
<dbReference type="InterPro" id="IPR036397">
    <property type="entry name" value="RNaseH_sf"/>
</dbReference>
<gene>
    <name evidence="2" type="ORF">Slati_3832700</name>
</gene>
<accession>A0AAW2TL00</accession>
<dbReference type="EMBL" id="JACGWN010000014">
    <property type="protein sequence ID" value="KAL0405188.1"/>
    <property type="molecule type" value="Genomic_DNA"/>
</dbReference>